<proteinExistence type="predicted"/>
<name>A0A2V1P3L7_9RHOB</name>
<dbReference type="EMBL" id="QETF01000007">
    <property type="protein sequence ID" value="PWG17025.1"/>
    <property type="molecule type" value="Genomic_DNA"/>
</dbReference>
<dbReference type="InterPro" id="IPR016181">
    <property type="entry name" value="Acyl_CoA_acyltransferase"/>
</dbReference>
<organism evidence="1 2">
    <name type="scientific">Salibaculum griseiflavum</name>
    <dbReference type="NCBI Taxonomy" id="1914409"/>
    <lineage>
        <taxon>Bacteria</taxon>
        <taxon>Pseudomonadati</taxon>
        <taxon>Pseudomonadota</taxon>
        <taxon>Alphaproteobacteria</taxon>
        <taxon>Rhodobacterales</taxon>
        <taxon>Roseobacteraceae</taxon>
        <taxon>Salibaculum</taxon>
    </lineage>
</organism>
<dbReference type="AlphaFoldDB" id="A0A2V1P3L7"/>
<gene>
    <name evidence="1" type="ORF">DFK10_08235</name>
</gene>
<reference evidence="2" key="1">
    <citation type="submission" date="2018-05" db="EMBL/GenBank/DDBJ databases">
        <authorList>
            <person name="Du Z."/>
            <person name="Wang X."/>
        </authorList>
    </citation>
    <scope>NUCLEOTIDE SEQUENCE [LARGE SCALE GENOMIC DNA]</scope>
    <source>
        <strain evidence="2">WDS4C29</strain>
    </source>
</reference>
<evidence type="ECO:0008006" key="3">
    <source>
        <dbReference type="Google" id="ProtNLM"/>
    </source>
</evidence>
<dbReference type="SUPFAM" id="SSF55729">
    <property type="entry name" value="Acyl-CoA N-acyltransferases (Nat)"/>
    <property type="match status" value="1"/>
</dbReference>
<accession>A0A2V1P3L7</accession>
<comment type="caution">
    <text evidence="1">The sequence shown here is derived from an EMBL/GenBank/DDBJ whole genome shotgun (WGS) entry which is preliminary data.</text>
</comment>
<dbReference type="Gene3D" id="3.40.630.30">
    <property type="match status" value="1"/>
</dbReference>
<evidence type="ECO:0000313" key="1">
    <source>
        <dbReference type="EMBL" id="PWG17025.1"/>
    </source>
</evidence>
<protein>
    <recommendedName>
        <fullName evidence="3">N-acetyltransferase domain-containing protein</fullName>
    </recommendedName>
</protein>
<evidence type="ECO:0000313" key="2">
    <source>
        <dbReference type="Proteomes" id="UP000245293"/>
    </source>
</evidence>
<sequence length="258" mass="28658">MMFRSLGLATDALVMSGLSTFEDRGDHIVQTTPDEPDFWFGNCVILKDDRTTLQKAETLFSIAHPKAQHVCLQWDGVEPNVSRFEGLGYEIERDDVLTLRHAIRAPELPAGLSLRPPQSDEDWRSLVDLGLEVAVEDGHDPVLHAEYLVKRYANRRVQVSRGLGQWFALWAGDVPVSSMGVLLNRELIRFQDVQTRASYRRRGLCAALLGHVGGWAFGKAPDATAVIVAEAEGDAGRIYRRAGFGLHETVTAALKRPQ</sequence>
<keyword evidence="2" id="KW-1185">Reference proteome</keyword>
<dbReference type="Proteomes" id="UP000245293">
    <property type="component" value="Unassembled WGS sequence"/>
</dbReference>